<comment type="caution">
    <text evidence="1">The sequence shown here is derived from an EMBL/GenBank/DDBJ whole genome shotgun (WGS) entry which is preliminary data.</text>
</comment>
<name>A0A3T7S6L5_SALET</name>
<dbReference type="Proteomes" id="UP000839671">
    <property type="component" value="Unassembled WGS sequence"/>
</dbReference>
<protein>
    <submittedName>
        <fullName evidence="1">Uncharacterized protein</fullName>
    </submittedName>
</protein>
<evidence type="ECO:0000313" key="1">
    <source>
        <dbReference type="EMBL" id="EAA1980484.1"/>
    </source>
</evidence>
<dbReference type="AlphaFoldDB" id="A0A3T7S6L5"/>
<gene>
    <name evidence="1" type="ORF">DM051_25060</name>
</gene>
<dbReference type="EMBL" id="AAAATI010000047">
    <property type="protein sequence ID" value="EAA1980484.1"/>
    <property type="molecule type" value="Genomic_DNA"/>
</dbReference>
<sequence>MKLAPIALLAAALVTAGAANAGTVSDKTDLTHEANVMQISGKFAATSTFITPTHGTFVNKGEQYKGGDVLLAKTLLGFWPMTVNSPGDFVVTGINATGGNATDIGSDPTNGTITMSTSTPQNQGATANTTAIKGTLAQDKFFIGLYNMNRMTTSAEPTTVNVLVTSYDR</sequence>
<organism evidence="1">
    <name type="scientific">Salmonella enterica I</name>
    <dbReference type="NCBI Taxonomy" id="59201"/>
    <lineage>
        <taxon>Bacteria</taxon>
        <taxon>Pseudomonadati</taxon>
        <taxon>Pseudomonadota</taxon>
        <taxon>Gammaproteobacteria</taxon>
        <taxon>Enterobacterales</taxon>
        <taxon>Enterobacteriaceae</taxon>
        <taxon>Salmonella</taxon>
    </lineage>
</organism>
<proteinExistence type="predicted"/>
<accession>A0A3T7S6L5</accession>
<accession>A0A3Z6QTW7</accession>
<reference evidence="1" key="1">
    <citation type="submission" date="2018-06" db="EMBL/GenBank/DDBJ databases">
        <authorList>
            <person name="Ashton P.M."/>
            <person name="Dallman T."/>
            <person name="Nair S."/>
            <person name="De Pinna E."/>
            <person name="Peters T."/>
            <person name="Grant K."/>
        </authorList>
    </citation>
    <scope>NUCLEOTIDE SEQUENCE [LARGE SCALE GENOMIC DNA]</scope>
    <source>
        <strain evidence="1">310211</strain>
    </source>
</reference>